<gene>
    <name evidence="2" type="ORF">GA0061070_105114</name>
</gene>
<feature type="domain" description="DUF3944" evidence="1">
    <location>
        <begin position="4"/>
        <end position="39"/>
    </location>
</feature>
<sequence length="245" mass="27208">MAVYREDADLRFLGCCDNEDLDLLVSLITHDPRDKTLRWTETLSSSDNYKRFHPAHRNYWQEIAAEIQTFGASSIASMFRGGKGVLYREVLCDVCEHTGVKYKKDEATQTIELSLLMKMLEKSLSEMSPAELREFADSMGTELTAPTVPLILMAIQTAVRSSGFAAYRLSVVMLSTLVKVVLGRTLPIVTYLTLTRSISVLAGPVGIALSTGWLIADMAGPARRVTVPACLLVACLRQQYQYKSM</sequence>
<organism evidence="2 3">
    <name type="scientific">Kosakonia oryziphila</name>
    <dbReference type="NCBI Taxonomy" id="1005667"/>
    <lineage>
        <taxon>Bacteria</taxon>
        <taxon>Pseudomonadati</taxon>
        <taxon>Pseudomonadota</taxon>
        <taxon>Gammaproteobacteria</taxon>
        <taxon>Enterobacterales</taxon>
        <taxon>Enterobacteriaceae</taxon>
        <taxon>Kosakonia</taxon>
    </lineage>
</organism>
<dbReference type="RefSeq" id="WP_090137744.1">
    <property type="nucleotide sequence ID" value="NZ_FMBC01000051.1"/>
</dbReference>
<dbReference type="AlphaFoldDB" id="A0A1C4G4J9"/>
<dbReference type="Proteomes" id="UP000198515">
    <property type="component" value="Unassembled WGS sequence"/>
</dbReference>
<protein>
    <submittedName>
        <fullName evidence="2">Uncharacterized protein YaaW, UPF0174 family</fullName>
    </submittedName>
</protein>
<proteinExistence type="predicted"/>
<dbReference type="Pfam" id="PF13099">
    <property type="entry name" value="DUF3944"/>
    <property type="match status" value="1"/>
</dbReference>
<accession>A0A1C4G4J9</accession>
<reference evidence="3" key="1">
    <citation type="submission" date="2016-08" db="EMBL/GenBank/DDBJ databases">
        <authorList>
            <person name="Varghese N."/>
            <person name="Submissions Spin"/>
        </authorList>
    </citation>
    <scope>NUCLEOTIDE SEQUENCE [LARGE SCALE GENOMIC DNA]</scope>
    <source>
        <strain evidence="3">REICA_142</strain>
    </source>
</reference>
<keyword evidence="3" id="KW-1185">Reference proteome</keyword>
<dbReference type="InterPro" id="IPR025217">
    <property type="entry name" value="DUF3944"/>
</dbReference>
<name>A0A1C4G4J9_9ENTR</name>
<evidence type="ECO:0000313" key="3">
    <source>
        <dbReference type="Proteomes" id="UP000198515"/>
    </source>
</evidence>
<dbReference type="OrthoDB" id="9128717at2"/>
<dbReference type="EMBL" id="FMBC01000051">
    <property type="protein sequence ID" value="SCC63052.1"/>
    <property type="molecule type" value="Genomic_DNA"/>
</dbReference>
<evidence type="ECO:0000313" key="2">
    <source>
        <dbReference type="EMBL" id="SCC63052.1"/>
    </source>
</evidence>
<evidence type="ECO:0000259" key="1">
    <source>
        <dbReference type="Pfam" id="PF13099"/>
    </source>
</evidence>